<evidence type="ECO:0000313" key="1">
    <source>
        <dbReference type="EMBL" id="AQQ60297.1"/>
    </source>
</evidence>
<dbReference type="STRING" id="37372.XJ32_09585"/>
<dbReference type="GeneID" id="60656789"/>
<sequence>MLYLLLIVVIAVLVLVLLNMQQNNKKSSKNKEINLMQCVKCGVYITQVDMKKKNGKCYCHECLSQ</sequence>
<organism evidence="1 4">
    <name type="scientific">Helicobacter bilis</name>
    <dbReference type="NCBI Taxonomy" id="37372"/>
    <lineage>
        <taxon>Bacteria</taxon>
        <taxon>Pseudomonadati</taxon>
        <taxon>Campylobacterota</taxon>
        <taxon>Epsilonproteobacteria</taxon>
        <taxon>Campylobacterales</taxon>
        <taxon>Helicobacteraceae</taxon>
        <taxon>Helicobacter</taxon>
    </lineage>
</organism>
<dbReference type="Proteomes" id="UP000029870">
    <property type="component" value="Unassembled WGS sequence"/>
</dbReference>
<dbReference type="EMBL" id="JRPH02000009">
    <property type="protein sequence ID" value="TLE05201.1"/>
    <property type="molecule type" value="Genomic_DNA"/>
</dbReference>
<gene>
    <name evidence="2" type="ORF">LS77_004005</name>
    <name evidence="1" type="ORF">XJ32_09585</name>
</gene>
<name>A0A1Q2LJU6_9HELI</name>
<dbReference type="KEGG" id="hbl:XJ32_09585"/>
<evidence type="ECO:0000313" key="4">
    <source>
        <dbReference type="Proteomes" id="UP000188298"/>
    </source>
</evidence>
<reference evidence="2 3" key="1">
    <citation type="journal article" date="2014" name="Genome Announc.">
        <title>Draft genome sequences of eight enterohepatic helicobacter species isolated from both laboratory and wild rodents.</title>
        <authorList>
            <person name="Sheh A."/>
            <person name="Shen Z."/>
            <person name="Fox J.G."/>
        </authorList>
    </citation>
    <scope>NUCLEOTIDE SEQUENCE [LARGE SCALE GENOMIC DNA]</scope>
    <source>
        <strain evidence="2 3">Missouri</strain>
    </source>
</reference>
<evidence type="ECO:0008006" key="5">
    <source>
        <dbReference type="Google" id="ProtNLM"/>
    </source>
</evidence>
<reference evidence="1 4" key="2">
    <citation type="submission" date="2017-02" db="EMBL/GenBank/DDBJ databases">
        <title>Whole genome sequencing of Helicobacter bilis strain AAQJH.</title>
        <authorList>
            <person name="Conlan S."/>
            <person name="Thomas P.J."/>
            <person name="Mullikin J."/>
            <person name="Palmore T.N."/>
            <person name="Frank K.M."/>
            <person name="Segre J.A."/>
        </authorList>
    </citation>
    <scope>NUCLEOTIDE SEQUENCE [LARGE SCALE GENOMIC DNA]</scope>
    <source>
        <strain evidence="1 4">AAQJH</strain>
    </source>
</reference>
<evidence type="ECO:0000313" key="3">
    <source>
        <dbReference type="Proteomes" id="UP000029870"/>
    </source>
</evidence>
<evidence type="ECO:0000313" key="2">
    <source>
        <dbReference type="EMBL" id="TLE05201.1"/>
    </source>
</evidence>
<accession>A0A1Q2LJU6</accession>
<dbReference type="AlphaFoldDB" id="A0A1Q2LJU6"/>
<protein>
    <recommendedName>
        <fullName evidence="5">Prokaryotic metallothionein family protein</fullName>
    </recommendedName>
</protein>
<proteinExistence type="predicted"/>
<dbReference type="Proteomes" id="UP000188298">
    <property type="component" value="Chromosome"/>
</dbReference>
<reference evidence="2" key="3">
    <citation type="submission" date="2018-04" db="EMBL/GenBank/DDBJ databases">
        <authorList>
            <person name="Sheh A."/>
            <person name="Shen Z."/>
            <person name="Mannion A.J."/>
            <person name="Fox J.G."/>
        </authorList>
    </citation>
    <scope>NUCLEOTIDE SEQUENCE</scope>
    <source>
        <strain evidence="2">Missouri</strain>
    </source>
</reference>
<dbReference type="RefSeq" id="WP_004087134.1">
    <property type="nucleotide sequence ID" value="NZ_CABKOK010000007.1"/>
</dbReference>
<dbReference type="EMBL" id="CP019645">
    <property type="protein sequence ID" value="AQQ60297.1"/>
    <property type="molecule type" value="Genomic_DNA"/>
</dbReference>